<dbReference type="PIRSF" id="PIRSF036893">
    <property type="entry name" value="Lipocalin_ApoD"/>
    <property type="match status" value="1"/>
</dbReference>
<dbReference type="Gene3D" id="2.40.128.20">
    <property type="match status" value="1"/>
</dbReference>
<feature type="domain" description="Lipocalin/cytosolic fatty-acid binding" evidence="4">
    <location>
        <begin position="34"/>
        <end position="180"/>
    </location>
</feature>
<protein>
    <recommendedName>
        <fullName evidence="4">Lipocalin/cytosolic fatty-acid binding domain-containing protein</fullName>
    </recommendedName>
</protein>
<keyword evidence="6" id="KW-1185">Reference proteome</keyword>
<dbReference type="AlphaFoldDB" id="A0A9P0CHK1"/>
<dbReference type="GO" id="GO:0006629">
    <property type="term" value="P:lipid metabolic process"/>
    <property type="evidence" value="ECO:0007669"/>
    <property type="project" value="TreeGrafter"/>
</dbReference>
<dbReference type="InterPro" id="IPR022271">
    <property type="entry name" value="Lipocalin_ApoD"/>
</dbReference>
<proteinExistence type="inferred from homology"/>
<sequence>MFVFVIFLFIVIQITSAQVPYFGPCPNIKTVTNFDVKRYAGKWYEAERYFAVFEFGGKCVTADYNIDNNGALNIINQQISTFTGIQSLIEGNANQLSRSDEAKLSINFPSLPINFDAPYWVVGTDYETYSVVWSCSNFGILSTRNAWILTREKQPSLKIMEKAYKILDKQGISRAYFIRTDHKNCPKEY</sequence>
<dbReference type="FunFam" id="2.40.128.20:FF:000026">
    <property type="entry name" value="Apolipoprotein D-like Protein"/>
    <property type="match status" value="1"/>
</dbReference>
<dbReference type="GO" id="GO:0000302">
    <property type="term" value="P:response to reactive oxygen species"/>
    <property type="evidence" value="ECO:0007669"/>
    <property type="project" value="TreeGrafter"/>
</dbReference>
<dbReference type="InterPro" id="IPR000566">
    <property type="entry name" value="Lipocln_cytosolic_FA-bd_dom"/>
</dbReference>
<dbReference type="EMBL" id="OV651826">
    <property type="protein sequence ID" value="CAH1103587.1"/>
    <property type="molecule type" value="Genomic_DNA"/>
</dbReference>
<organism evidence="5 6">
    <name type="scientific">Psylliodes chrysocephalus</name>
    <dbReference type="NCBI Taxonomy" id="3402493"/>
    <lineage>
        <taxon>Eukaryota</taxon>
        <taxon>Metazoa</taxon>
        <taxon>Ecdysozoa</taxon>
        <taxon>Arthropoda</taxon>
        <taxon>Hexapoda</taxon>
        <taxon>Insecta</taxon>
        <taxon>Pterygota</taxon>
        <taxon>Neoptera</taxon>
        <taxon>Endopterygota</taxon>
        <taxon>Coleoptera</taxon>
        <taxon>Polyphaga</taxon>
        <taxon>Cucujiformia</taxon>
        <taxon>Chrysomeloidea</taxon>
        <taxon>Chrysomelidae</taxon>
        <taxon>Galerucinae</taxon>
        <taxon>Alticini</taxon>
        <taxon>Psylliodes</taxon>
    </lineage>
</organism>
<dbReference type="PRINTS" id="PR01273">
    <property type="entry name" value="INVTBRTCOLOR"/>
</dbReference>
<evidence type="ECO:0000313" key="5">
    <source>
        <dbReference type="EMBL" id="CAH1103587.1"/>
    </source>
</evidence>
<dbReference type="InterPro" id="IPR012674">
    <property type="entry name" value="Calycin"/>
</dbReference>
<evidence type="ECO:0000259" key="4">
    <source>
        <dbReference type="Pfam" id="PF08212"/>
    </source>
</evidence>
<accession>A0A9P0CHK1</accession>
<feature type="chain" id="PRO_5040557051" description="Lipocalin/cytosolic fatty-acid binding domain-containing protein" evidence="3">
    <location>
        <begin position="18"/>
        <end position="189"/>
    </location>
</feature>
<dbReference type="OrthoDB" id="565904at2759"/>
<evidence type="ECO:0000256" key="3">
    <source>
        <dbReference type="PIRNR" id="PIRNR036893"/>
    </source>
</evidence>
<evidence type="ECO:0000313" key="6">
    <source>
        <dbReference type="Proteomes" id="UP001153636"/>
    </source>
</evidence>
<name>A0A9P0CHK1_9CUCU</name>
<evidence type="ECO:0000256" key="1">
    <source>
        <dbReference type="ARBA" id="ARBA00006889"/>
    </source>
</evidence>
<dbReference type="CDD" id="cd19437">
    <property type="entry name" value="lipocalin_apoD-like"/>
    <property type="match status" value="1"/>
</dbReference>
<dbReference type="PANTHER" id="PTHR10612:SF34">
    <property type="entry name" value="APOLIPOPROTEIN D"/>
    <property type="match status" value="1"/>
</dbReference>
<dbReference type="GO" id="GO:0005737">
    <property type="term" value="C:cytoplasm"/>
    <property type="evidence" value="ECO:0007669"/>
    <property type="project" value="TreeGrafter"/>
</dbReference>
<dbReference type="SUPFAM" id="SSF50814">
    <property type="entry name" value="Lipocalins"/>
    <property type="match status" value="1"/>
</dbReference>
<gene>
    <name evidence="5" type="ORF">PSYICH_LOCUS4217</name>
</gene>
<keyword evidence="2" id="KW-1015">Disulfide bond</keyword>
<dbReference type="Proteomes" id="UP001153636">
    <property type="component" value="Chromosome 14"/>
</dbReference>
<evidence type="ECO:0000256" key="2">
    <source>
        <dbReference type="ARBA" id="ARBA00023157"/>
    </source>
</evidence>
<feature type="signal peptide" evidence="3">
    <location>
        <begin position="1"/>
        <end position="17"/>
    </location>
</feature>
<keyword evidence="3" id="KW-0732">Signal</keyword>
<reference evidence="5" key="1">
    <citation type="submission" date="2022-01" db="EMBL/GenBank/DDBJ databases">
        <authorList>
            <person name="King R."/>
        </authorList>
    </citation>
    <scope>NUCLEOTIDE SEQUENCE</scope>
</reference>
<dbReference type="GO" id="GO:0031409">
    <property type="term" value="F:pigment binding"/>
    <property type="evidence" value="ECO:0007669"/>
    <property type="project" value="InterPro"/>
</dbReference>
<dbReference type="InterPro" id="IPR022272">
    <property type="entry name" value="Lipocalin_CS"/>
</dbReference>
<dbReference type="PANTHER" id="PTHR10612">
    <property type="entry name" value="APOLIPOPROTEIN D"/>
    <property type="match status" value="1"/>
</dbReference>
<dbReference type="InterPro" id="IPR003057">
    <property type="entry name" value="Invtbrt_color"/>
</dbReference>
<dbReference type="PROSITE" id="PS00213">
    <property type="entry name" value="LIPOCALIN"/>
    <property type="match status" value="1"/>
</dbReference>
<comment type="similarity">
    <text evidence="1 3">Belongs to the calycin superfamily. Lipocalin family.</text>
</comment>
<dbReference type="Pfam" id="PF08212">
    <property type="entry name" value="Lipocalin_2"/>
    <property type="match status" value="1"/>
</dbReference>